<keyword evidence="7" id="KW-1133">Transmembrane helix</keyword>
<keyword evidence="5" id="KW-0256">Endoplasmic reticulum</keyword>
<organism evidence="11 12">
    <name type="scientific">Prototheca wickerhamii</name>
    <dbReference type="NCBI Taxonomy" id="3111"/>
    <lineage>
        <taxon>Eukaryota</taxon>
        <taxon>Viridiplantae</taxon>
        <taxon>Chlorophyta</taxon>
        <taxon>core chlorophytes</taxon>
        <taxon>Trebouxiophyceae</taxon>
        <taxon>Chlorellales</taxon>
        <taxon>Chlorellaceae</taxon>
        <taxon>Prototheca</taxon>
    </lineage>
</organism>
<dbReference type="PROSITE" id="PS51184">
    <property type="entry name" value="JMJC"/>
    <property type="match status" value="1"/>
</dbReference>
<evidence type="ECO:0000256" key="9">
    <source>
        <dbReference type="SAM" id="Coils"/>
    </source>
</evidence>
<dbReference type="InterPro" id="IPR041667">
    <property type="entry name" value="Cupin_8"/>
</dbReference>
<evidence type="ECO:0000256" key="5">
    <source>
        <dbReference type="ARBA" id="ARBA00022824"/>
    </source>
</evidence>
<dbReference type="PANTHER" id="PTHR12461">
    <property type="entry name" value="HYPOXIA-INDUCIBLE FACTOR 1 ALPHA INHIBITOR-RELATED"/>
    <property type="match status" value="1"/>
</dbReference>
<sequence length="540" mass="60111">MVAERATVPVVIIEGHFEDPDWKAAGWTNEYLKLKAGHHAVDVEVRQPGKRQFGNGIKQTMPYKEFLDHMDAGDETLYLTTQEAGWIGAAKKGAAGLPPVVEGPLVHLAAEFPLRPALAGNLIPSTINLWHGCSRAGASSGLHHDAHDNVYALCRGRKRFRLWPPRAIERLYPMGTPAKLWPNGRVVYEGQGAVCADGVDAALRRRADANEELEAAEAACARGEPGAEERLAEAERALDELLEESLRGGWQDDFDDLEEEEEEACLVGPEPTPPSFSRIDFDLPEGEIQRRYPRFEGLASGASCEIRPGQMLFLPTGWWHEVTSLATDASGPAQHVAVNYWFHPPDNLDPSAKGFGRPYSCKLQGTLGAAAGVTDWISRASVLAVMCVLATLTDYYHVSHPRVSVEYLGLEGLQREYGSDRAYIRLKIDADLRSVFTWNTKQVFAYAKTQFETDRNQRNEMVVWSSIVTDKKDAWLRLPSVSQQYPYVFSDQGYGLRGKAFNVTLVWDVQPFVGRIYSGAKSFGPWTISEDYVTLERSKR</sequence>
<dbReference type="Pfam" id="PF04573">
    <property type="entry name" value="SPC22"/>
    <property type="match status" value="1"/>
</dbReference>
<evidence type="ECO:0000313" key="12">
    <source>
        <dbReference type="Proteomes" id="UP001255856"/>
    </source>
</evidence>
<dbReference type="InterPro" id="IPR003347">
    <property type="entry name" value="JmjC_dom"/>
</dbReference>
<gene>
    <name evidence="11" type="ORF">QBZ16_003815</name>
</gene>
<evidence type="ECO:0000256" key="6">
    <source>
        <dbReference type="ARBA" id="ARBA00022968"/>
    </source>
</evidence>
<dbReference type="PANTHER" id="PTHR12461:SF100">
    <property type="entry name" value="JMJC DOMAIN-CONTAINING PROTEIN 4"/>
    <property type="match status" value="1"/>
</dbReference>
<dbReference type="InterPro" id="IPR014710">
    <property type="entry name" value="RmlC-like_jellyroll"/>
</dbReference>
<evidence type="ECO:0000256" key="7">
    <source>
        <dbReference type="ARBA" id="ARBA00022989"/>
    </source>
</evidence>
<dbReference type="SUPFAM" id="SSF51197">
    <property type="entry name" value="Clavaminate synthase-like"/>
    <property type="match status" value="1"/>
</dbReference>
<evidence type="ECO:0000256" key="1">
    <source>
        <dbReference type="ARBA" id="ARBA00004648"/>
    </source>
</evidence>
<comment type="similarity">
    <text evidence="3">Belongs to the SPCS3 family.</text>
</comment>
<dbReference type="EMBL" id="JASFZW010000005">
    <property type="protein sequence ID" value="KAK2077947.1"/>
    <property type="molecule type" value="Genomic_DNA"/>
</dbReference>
<evidence type="ECO:0000259" key="10">
    <source>
        <dbReference type="PROSITE" id="PS51184"/>
    </source>
</evidence>
<keyword evidence="4" id="KW-0812">Transmembrane</keyword>
<dbReference type="Gene3D" id="2.60.120.10">
    <property type="entry name" value="Jelly Rolls"/>
    <property type="match status" value="2"/>
</dbReference>
<dbReference type="GO" id="GO:0006465">
    <property type="term" value="P:signal peptide processing"/>
    <property type="evidence" value="ECO:0007669"/>
    <property type="project" value="InterPro"/>
</dbReference>
<keyword evidence="6" id="KW-0735">Signal-anchor</keyword>
<dbReference type="Pfam" id="PF13621">
    <property type="entry name" value="Cupin_8"/>
    <property type="match status" value="1"/>
</dbReference>
<comment type="similarity">
    <text evidence="2">Belongs to the JARID1 histone demethylase family.</text>
</comment>
<comment type="subcellular location">
    <subcellularLocation>
        <location evidence="1">Endoplasmic reticulum membrane</location>
        <topology evidence="1">Single-pass type II membrane protein</topology>
    </subcellularLocation>
</comment>
<feature type="domain" description="JmjC" evidence="10">
    <location>
        <begin position="101"/>
        <end position="359"/>
    </location>
</feature>
<evidence type="ECO:0000256" key="8">
    <source>
        <dbReference type="ARBA" id="ARBA00023136"/>
    </source>
</evidence>
<accession>A0AAD9IKM3</accession>
<evidence type="ECO:0000256" key="4">
    <source>
        <dbReference type="ARBA" id="ARBA00022692"/>
    </source>
</evidence>
<keyword evidence="12" id="KW-1185">Reference proteome</keyword>
<feature type="coiled-coil region" evidence="9">
    <location>
        <begin position="199"/>
        <end position="244"/>
    </location>
</feature>
<keyword evidence="8" id="KW-0472">Membrane</keyword>
<reference evidence="11" key="1">
    <citation type="submission" date="2021-01" db="EMBL/GenBank/DDBJ databases">
        <authorList>
            <person name="Eckstrom K.M.E."/>
        </authorList>
    </citation>
    <scope>NUCLEOTIDE SEQUENCE</scope>
    <source>
        <strain evidence="11">UVCC 0001</strain>
    </source>
</reference>
<dbReference type="InterPro" id="IPR007653">
    <property type="entry name" value="SPC3"/>
</dbReference>
<keyword evidence="9" id="KW-0175">Coiled coil</keyword>
<comment type="caution">
    <text evidence="11">The sequence shown here is derived from an EMBL/GenBank/DDBJ whole genome shotgun (WGS) entry which is preliminary data.</text>
</comment>
<proteinExistence type="inferred from homology"/>
<evidence type="ECO:0000256" key="3">
    <source>
        <dbReference type="ARBA" id="ARBA00009289"/>
    </source>
</evidence>
<protein>
    <recommendedName>
        <fullName evidence="10">JmjC domain-containing protein</fullName>
    </recommendedName>
</protein>
<evidence type="ECO:0000313" key="11">
    <source>
        <dbReference type="EMBL" id="KAK2077947.1"/>
    </source>
</evidence>
<dbReference type="GO" id="GO:0005787">
    <property type="term" value="C:signal peptidase complex"/>
    <property type="evidence" value="ECO:0007669"/>
    <property type="project" value="InterPro"/>
</dbReference>
<evidence type="ECO:0000256" key="2">
    <source>
        <dbReference type="ARBA" id="ARBA00006801"/>
    </source>
</evidence>
<name>A0AAD9IKM3_PROWI</name>
<dbReference type="Proteomes" id="UP001255856">
    <property type="component" value="Unassembled WGS sequence"/>
</dbReference>
<dbReference type="AlphaFoldDB" id="A0AAD9IKM3"/>